<evidence type="ECO:0000256" key="1">
    <source>
        <dbReference type="ARBA" id="ARBA00001798"/>
    </source>
</evidence>
<dbReference type="Pfam" id="PF01485">
    <property type="entry name" value="IBR"/>
    <property type="match status" value="1"/>
</dbReference>
<dbReference type="EMBL" id="HBIW01012885">
    <property type="protein sequence ID" value="CAE0695622.1"/>
    <property type="molecule type" value="Transcribed_RNA"/>
</dbReference>
<dbReference type="Proteomes" id="UP000789595">
    <property type="component" value="Unassembled WGS sequence"/>
</dbReference>
<evidence type="ECO:0000259" key="9">
    <source>
        <dbReference type="PROSITE" id="PS51873"/>
    </source>
</evidence>
<dbReference type="Gene3D" id="1.20.120.1750">
    <property type="match status" value="1"/>
</dbReference>
<dbReference type="OrthoDB" id="59414at2759"/>
<dbReference type="SUPFAM" id="SSF57850">
    <property type="entry name" value="RING/U-box"/>
    <property type="match status" value="1"/>
</dbReference>
<evidence type="ECO:0000256" key="7">
    <source>
        <dbReference type="ARBA" id="ARBA00022786"/>
    </source>
</evidence>
<dbReference type="InterPro" id="IPR031127">
    <property type="entry name" value="E3_UB_ligase_RBR"/>
</dbReference>
<evidence type="ECO:0000256" key="4">
    <source>
        <dbReference type="ARBA" id="ARBA00022723"/>
    </source>
</evidence>
<dbReference type="GO" id="GO:0008270">
    <property type="term" value="F:zinc ion binding"/>
    <property type="evidence" value="ECO:0007669"/>
    <property type="project" value="UniProtKB-KW"/>
</dbReference>
<evidence type="ECO:0000256" key="3">
    <source>
        <dbReference type="ARBA" id="ARBA00022679"/>
    </source>
</evidence>
<dbReference type="InterPro" id="IPR044066">
    <property type="entry name" value="TRIAD_supradom"/>
</dbReference>
<keyword evidence="3" id="KW-0808">Transferase</keyword>
<keyword evidence="6" id="KW-0863">Zinc-finger</keyword>
<sequence length="815" mass="89010">MRALIKRPIDEGLLGSCLFERGVARLEAEVAAGSALLDAAYEHLAAIETVGARRYALGAICEVLGKPKPRVDWRACWDTTDDLSSLFREEESFDSAWRAAAGELEGRVAMAVVVDEEADPDHWSPGVRAISHLDDRYLNEGLDFDEDDDLWIEGDRLSSYAAAAAVEAASGTLAADLRDAPALAVARKASESLARRRRAREDAWAGRSTVIARKWPWRVGDEAVWVSPGEPDRRCVILARSPSRTTTTPRWKILADNIGETQVFSTSLRMDLAVLNEGKDLDAREKALATAERTIAARSRAEQRQALRDARTTLGSDVTSPVDWRAAVFDDKEIWLASEADFLRGVDCKLLKLTLETVATTAKCSYAEAFDACRRAPQDTLATLSACLTDDVRAMARIVDRAVDRLRASSATLAAAASAAEREVADRRARFQDVIDAASTVAPSRTVVMPAVLSRDALNTLLDQKAFEELSREDDLEIIAGLVKRIKDVFAAAGAAPSRARIGYAVGDEDLTRPATLERYVDQLALADGAAPQGDDLPFQPAADLSRVFASSNQWLNRARRRYRYWADRWKELKTCPICWDALPKAEMMGAHLGTKLCAHFDEVCVSCAREHCKNHLADSSGITEKGLPCVEWGCSTPLTLDALAATFTVMRGHGDGDAYPTPDQLLRPADVAKAKRFVRAAKISVFGPGAACWCPNGCEDSIVDLTSPTPQCKVCATVVCKSCQQVGHDGPCAAAASALDETLWRGNWQRCPGCKTVVEKKEACDHMRCRCGTLFCYNCGARGHGCPTKCTRPRVFDPAEDKRPVNRTNRAADY</sequence>
<gene>
    <name evidence="10" type="ORF">PCAL00307_LOCUS11055</name>
    <name evidence="11" type="ORF">PCAL00307_LOCUS11058</name>
    <name evidence="12" type="ORF">PECAL_5P27810</name>
</gene>
<feature type="domain" description="RING-type" evidence="9">
    <location>
        <begin position="572"/>
        <end position="795"/>
    </location>
</feature>
<keyword evidence="5" id="KW-0677">Repeat</keyword>
<dbReference type="AlphaFoldDB" id="A0A6S8UAW1"/>
<evidence type="ECO:0000256" key="6">
    <source>
        <dbReference type="ARBA" id="ARBA00022771"/>
    </source>
</evidence>
<protein>
    <recommendedName>
        <fullName evidence="2">RBR-type E3 ubiquitin transferase</fullName>
        <ecNumber evidence="2">2.3.2.31</ecNumber>
    </recommendedName>
</protein>
<organism evidence="11">
    <name type="scientific">Pelagomonas calceolata</name>
    <dbReference type="NCBI Taxonomy" id="35677"/>
    <lineage>
        <taxon>Eukaryota</taxon>
        <taxon>Sar</taxon>
        <taxon>Stramenopiles</taxon>
        <taxon>Ochrophyta</taxon>
        <taxon>Pelagophyceae</taxon>
        <taxon>Pelagomonadales</taxon>
        <taxon>Pelagomonadaceae</taxon>
        <taxon>Pelagomonas</taxon>
    </lineage>
</organism>
<dbReference type="EC" id="2.3.2.31" evidence="2"/>
<dbReference type="GO" id="GO:0061630">
    <property type="term" value="F:ubiquitin protein ligase activity"/>
    <property type="evidence" value="ECO:0007669"/>
    <property type="project" value="UniProtKB-EC"/>
</dbReference>
<keyword evidence="13" id="KW-1185">Reference proteome</keyword>
<dbReference type="PANTHER" id="PTHR11685">
    <property type="entry name" value="RBR FAMILY RING FINGER AND IBR DOMAIN-CONTAINING"/>
    <property type="match status" value="1"/>
</dbReference>
<dbReference type="PROSITE" id="PS51873">
    <property type="entry name" value="TRIAD"/>
    <property type="match status" value="1"/>
</dbReference>
<dbReference type="CDD" id="cd22584">
    <property type="entry name" value="Rcat_RBR_unk"/>
    <property type="match status" value="1"/>
</dbReference>
<keyword evidence="7" id="KW-0833">Ubl conjugation pathway</keyword>
<dbReference type="EMBL" id="HBIW01012879">
    <property type="protein sequence ID" value="CAE0695619.1"/>
    <property type="molecule type" value="Transcribed_RNA"/>
</dbReference>
<evidence type="ECO:0000313" key="13">
    <source>
        <dbReference type="Proteomes" id="UP000789595"/>
    </source>
</evidence>
<reference evidence="12" key="2">
    <citation type="submission" date="2021-11" db="EMBL/GenBank/DDBJ databases">
        <authorList>
            <consortium name="Genoscope - CEA"/>
            <person name="William W."/>
        </authorList>
    </citation>
    <scope>NUCLEOTIDE SEQUENCE</scope>
</reference>
<evidence type="ECO:0000313" key="11">
    <source>
        <dbReference type="EMBL" id="CAE0695622.1"/>
    </source>
</evidence>
<dbReference type="InterPro" id="IPR002867">
    <property type="entry name" value="IBR_dom"/>
</dbReference>
<accession>A0A6S8UAW1</accession>
<evidence type="ECO:0000313" key="12">
    <source>
        <dbReference type="EMBL" id="CAH0378265.1"/>
    </source>
</evidence>
<reference evidence="11" key="1">
    <citation type="submission" date="2021-01" db="EMBL/GenBank/DDBJ databases">
        <authorList>
            <person name="Corre E."/>
            <person name="Pelletier E."/>
            <person name="Niang G."/>
            <person name="Scheremetjew M."/>
            <person name="Finn R."/>
            <person name="Kale V."/>
            <person name="Holt S."/>
            <person name="Cochrane G."/>
            <person name="Meng A."/>
            <person name="Brown T."/>
            <person name="Cohen L."/>
        </authorList>
    </citation>
    <scope>NUCLEOTIDE SEQUENCE</scope>
    <source>
        <strain evidence="11">CCMP1756</strain>
    </source>
</reference>
<evidence type="ECO:0000256" key="8">
    <source>
        <dbReference type="ARBA" id="ARBA00022833"/>
    </source>
</evidence>
<dbReference type="EMBL" id="CAKKNE010000005">
    <property type="protein sequence ID" value="CAH0378265.1"/>
    <property type="molecule type" value="Genomic_DNA"/>
</dbReference>
<keyword evidence="8" id="KW-0862">Zinc</keyword>
<evidence type="ECO:0000256" key="2">
    <source>
        <dbReference type="ARBA" id="ARBA00012251"/>
    </source>
</evidence>
<dbReference type="GO" id="GO:0016567">
    <property type="term" value="P:protein ubiquitination"/>
    <property type="evidence" value="ECO:0007669"/>
    <property type="project" value="InterPro"/>
</dbReference>
<evidence type="ECO:0000256" key="5">
    <source>
        <dbReference type="ARBA" id="ARBA00022737"/>
    </source>
</evidence>
<keyword evidence="4" id="KW-0479">Metal-binding</keyword>
<name>A0A6S8UAW1_9STRA</name>
<proteinExistence type="predicted"/>
<comment type="catalytic activity">
    <reaction evidence="1">
        <text>[E2 ubiquitin-conjugating enzyme]-S-ubiquitinyl-L-cysteine + [acceptor protein]-L-lysine = [E2 ubiquitin-conjugating enzyme]-L-cysteine + [acceptor protein]-N(6)-ubiquitinyl-L-lysine.</text>
        <dbReference type="EC" id="2.3.2.31"/>
    </reaction>
</comment>
<evidence type="ECO:0000313" key="10">
    <source>
        <dbReference type="EMBL" id="CAE0695619.1"/>
    </source>
</evidence>